<accession>A0A841BH93</accession>
<name>A0A841BH93_9PSEU</name>
<protein>
    <submittedName>
        <fullName evidence="1">Uncharacterized protein</fullName>
    </submittedName>
</protein>
<dbReference type="InterPro" id="IPR034660">
    <property type="entry name" value="DinB/YfiT-like"/>
</dbReference>
<dbReference type="EMBL" id="JACHMX010000001">
    <property type="protein sequence ID" value="MBB5858271.1"/>
    <property type="molecule type" value="Genomic_DNA"/>
</dbReference>
<comment type="caution">
    <text evidence="1">The sequence shown here is derived from an EMBL/GenBank/DDBJ whole genome shotgun (WGS) entry which is preliminary data.</text>
</comment>
<dbReference type="AlphaFoldDB" id="A0A841BH93"/>
<evidence type="ECO:0000313" key="1">
    <source>
        <dbReference type="EMBL" id="MBB5858271.1"/>
    </source>
</evidence>
<sequence>MTDLDRRTHQTIERFRRDLGHYTPLTQQGVMLHVLEEVAQHHGQLEITRDVLLAG</sequence>
<organism evidence="1 2">
    <name type="scientific">Amycolatopsis umgeniensis</name>
    <dbReference type="NCBI Taxonomy" id="336628"/>
    <lineage>
        <taxon>Bacteria</taxon>
        <taxon>Bacillati</taxon>
        <taxon>Actinomycetota</taxon>
        <taxon>Actinomycetes</taxon>
        <taxon>Pseudonocardiales</taxon>
        <taxon>Pseudonocardiaceae</taxon>
        <taxon>Amycolatopsis</taxon>
    </lineage>
</organism>
<reference evidence="1 2" key="1">
    <citation type="submission" date="2020-08" db="EMBL/GenBank/DDBJ databases">
        <title>Sequencing the genomes of 1000 actinobacteria strains.</title>
        <authorList>
            <person name="Klenk H.-P."/>
        </authorList>
    </citation>
    <scope>NUCLEOTIDE SEQUENCE [LARGE SCALE GENOMIC DNA]</scope>
    <source>
        <strain evidence="1 2">DSM 45272</strain>
    </source>
</reference>
<dbReference type="Proteomes" id="UP000580861">
    <property type="component" value="Unassembled WGS sequence"/>
</dbReference>
<gene>
    <name evidence="1" type="ORF">HDA45_008358</name>
</gene>
<dbReference type="SUPFAM" id="SSF109854">
    <property type="entry name" value="DinB/YfiT-like putative metalloenzymes"/>
    <property type="match status" value="1"/>
</dbReference>
<evidence type="ECO:0000313" key="2">
    <source>
        <dbReference type="Proteomes" id="UP000580861"/>
    </source>
</evidence>
<dbReference type="RefSeq" id="WP_184905038.1">
    <property type="nucleotide sequence ID" value="NZ_JACHMX010000001.1"/>
</dbReference>
<proteinExistence type="predicted"/>
<keyword evidence="2" id="KW-1185">Reference proteome</keyword>